<dbReference type="PANTHER" id="PTHR45339:SF1">
    <property type="entry name" value="HYBRID SIGNAL TRANSDUCTION HISTIDINE KINASE J"/>
    <property type="match status" value="1"/>
</dbReference>
<dbReference type="Proteomes" id="UP001194580">
    <property type="component" value="Unassembled WGS sequence"/>
</dbReference>
<dbReference type="EMBL" id="JAAAIL010001100">
    <property type="protein sequence ID" value="KAG0271621.1"/>
    <property type="molecule type" value="Genomic_DNA"/>
</dbReference>
<evidence type="ECO:0000256" key="3">
    <source>
        <dbReference type="PROSITE-ProRule" id="PRU00169"/>
    </source>
</evidence>
<feature type="modified residue" description="4-aspartylphosphate" evidence="3">
    <location>
        <position position="373"/>
    </location>
</feature>
<dbReference type="InterPro" id="IPR001789">
    <property type="entry name" value="Sig_transdc_resp-reg_receiver"/>
</dbReference>
<dbReference type="Gene3D" id="3.40.50.2300">
    <property type="match status" value="2"/>
</dbReference>
<feature type="region of interest" description="Disordered" evidence="4">
    <location>
        <begin position="263"/>
        <end position="306"/>
    </location>
</feature>
<keyword evidence="7" id="KW-1185">Reference proteome</keyword>
<feature type="non-terminal residue" evidence="6">
    <location>
        <position position="1"/>
    </location>
</feature>
<feature type="region of interest" description="Disordered" evidence="4">
    <location>
        <begin position="53"/>
        <end position="92"/>
    </location>
</feature>
<dbReference type="PANTHER" id="PTHR45339">
    <property type="entry name" value="HYBRID SIGNAL TRANSDUCTION HISTIDINE KINASE J"/>
    <property type="match status" value="1"/>
</dbReference>
<accession>A0AAD4D843</accession>
<evidence type="ECO:0000256" key="2">
    <source>
        <dbReference type="ARBA" id="ARBA00023012"/>
    </source>
</evidence>
<feature type="domain" description="Response regulatory" evidence="5">
    <location>
        <begin position="195"/>
        <end position="443"/>
    </location>
</feature>
<organism evidence="6 7">
    <name type="scientific">Linnemannia exigua</name>
    <dbReference type="NCBI Taxonomy" id="604196"/>
    <lineage>
        <taxon>Eukaryota</taxon>
        <taxon>Fungi</taxon>
        <taxon>Fungi incertae sedis</taxon>
        <taxon>Mucoromycota</taxon>
        <taxon>Mortierellomycotina</taxon>
        <taxon>Mortierellomycetes</taxon>
        <taxon>Mortierellales</taxon>
        <taxon>Mortierellaceae</taxon>
        <taxon>Linnemannia</taxon>
    </lineage>
</organism>
<dbReference type="GO" id="GO:0000160">
    <property type="term" value="P:phosphorelay signal transduction system"/>
    <property type="evidence" value="ECO:0007669"/>
    <property type="project" value="InterPro"/>
</dbReference>
<keyword evidence="1 3" id="KW-0597">Phosphoprotein</keyword>
<protein>
    <recommendedName>
        <fullName evidence="5">Response regulatory domain-containing protein</fullName>
    </recommendedName>
</protein>
<evidence type="ECO:0000256" key="1">
    <source>
        <dbReference type="ARBA" id="ARBA00022553"/>
    </source>
</evidence>
<reference evidence="6" key="1">
    <citation type="journal article" date="2020" name="Fungal Divers.">
        <title>Resolving the Mortierellaceae phylogeny through synthesis of multi-gene phylogenetics and phylogenomics.</title>
        <authorList>
            <person name="Vandepol N."/>
            <person name="Liber J."/>
            <person name="Desiro A."/>
            <person name="Na H."/>
            <person name="Kennedy M."/>
            <person name="Barry K."/>
            <person name="Grigoriev I.V."/>
            <person name="Miller A.N."/>
            <person name="O'Donnell K."/>
            <person name="Stajich J.E."/>
            <person name="Bonito G."/>
        </authorList>
    </citation>
    <scope>NUCLEOTIDE SEQUENCE</scope>
    <source>
        <strain evidence="6">NRRL 28262</strain>
    </source>
</reference>
<evidence type="ECO:0000313" key="7">
    <source>
        <dbReference type="Proteomes" id="UP001194580"/>
    </source>
</evidence>
<dbReference type="Pfam" id="PF00072">
    <property type="entry name" value="Response_reg"/>
    <property type="match status" value="1"/>
</dbReference>
<comment type="caution">
    <text evidence="6">The sequence shown here is derived from an EMBL/GenBank/DDBJ whole genome shotgun (WGS) entry which is preliminary data.</text>
</comment>
<evidence type="ECO:0000313" key="6">
    <source>
        <dbReference type="EMBL" id="KAG0271621.1"/>
    </source>
</evidence>
<evidence type="ECO:0000256" key="4">
    <source>
        <dbReference type="SAM" id="MobiDB-lite"/>
    </source>
</evidence>
<dbReference type="InterPro" id="IPR011006">
    <property type="entry name" value="CheY-like_superfamily"/>
</dbReference>
<feature type="compositionally biased region" description="Low complexity" evidence="4">
    <location>
        <begin position="285"/>
        <end position="294"/>
    </location>
</feature>
<dbReference type="CDD" id="cd17546">
    <property type="entry name" value="REC_hyHK_CKI1_RcsC-like"/>
    <property type="match status" value="1"/>
</dbReference>
<sequence>DQFFSAPATILKMPMSDKKLIDSANPSSTVTINIPSDHGSGISPMAIIGAATPGTTTTNTRSRQVSAGSTGGPEIKFLDQPPPQPEPRSRTSENMEAVMMAMSSPQQQSQATVLPKRLLPGTPKRKSIATMNNMAGSKSSMMMSPNGSENGGVATPRSASMSAATGDNGSAYSSPLVAAAAAASSSTARKMAKVKVLVVDDNPVNLKVVCKMLGRLGVEADTANNGQEAVELIEKKTALLALQFEGEGSSAVAGADSAPLALPLPVEGKPSQRPQLVSRVTGVQSDSGSSTSSTYHGADSGLGLLSESDDQAPASALLLLVPHPPIAASTAASPIASDLAAIELFNPSTSSSSFVKPSSSGRHIVPYDLIFMDIWMPKMNGLDTSSYIRKHLSADTPDRPYIIAMTACVMPGDREKCIASGMNDYISKPLRKEELEQCLRVFTTHYSKQQHHQSHHHNSK</sequence>
<proteinExistence type="predicted"/>
<name>A0AAD4D843_9FUNG</name>
<gene>
    <name evidence="6" type="ORF">BGZ95_000564</name>
</gene>
<dbReference type="SMART" id="SM00448">
    <property type="entry name" value="REC"/>
    <property type="match status" value="2"/>
</dbReference>
<dbReference type="AlphaFoldDB" id="A0AAD4D843"/>
<dbReference type="PROSITE" id="PS50110">
    <property type="entry name" value="RESPONSE_REGULATORY"/>
    <property type="match status" value="1"/>
</dbReference>
<dbReference type="SUPFAM" id="SSF52172">
    <property type="entry name" value="CheY-like"/>
    <property type="match status" value="2"/>
</dbReference>
<feature type="region of interest" description="Disordered" evidence="4">
    <location>
        <begin position="136"/>
        <end position="170"/>
    </location>
</feature>
<feature type="compositionally biased region" description="Polar residues" evidence="4">
    <location>
        <begin position="157"/>
        <end position="168"/>
    </location>
</feature>
<feature type="compositionally biased region" description="Polar residues" evidence="4">
    <location>
        <begin position="136"/>
        <end position="148"/>
    </location>
</feature>
<evidence type="ECO:0000259" key="5">
    <source>
        <dbReference type="PROSITE" id="PS50110"/>
    </source>
</evidence>
<keyword evidence="2" id="KW-0902">Two-component regulatory system</keyword>